<dbReference type="EMBL" id="NGFO01000027">
    <property type="protein sequence ID" value="OUC76836.1"/>
    <property type="molecule type" value="Genomic_DNA"/>
</dbReference>
<dbReference type="RefSeq" id="WP_086537022.1">
    <property type="nucleotide sequence ID" value="NZ_NGFO01000027.1"/>
</dbReference>
<dbReference type="InterPro" id="IPR010982">
    <property type="entry name" value="Lambda_DNA-bd_dom_sf"/>
</dbReference>
<keyword evidence="3" id="KW-0804">Transcription</keyword>
<dbReference type="Pfam" id="PF00356">
    <property type="entry name" value="LacI"/>
    <property type="match status" value="1"/>
</dbReference>
<dbReference type="CDD" id="cd06267">
    <property type="entry name" value="PBP1_LacI_sugar_binding-like"/>
    <property type="match status" value="1"/>
</dbReference>
<keyword evidence="2" id="KW-0238">DNA-binding</keyword>
<name>A0A243Q5Z5_9ACTN</name>
<dbReference type="InterPro" id="IPR028082">
    <property type="entry name" value="Peripla_BP_I"/>
</dbReference>
<dbReference type="OrthoDB" id="37081at2"/>
<dbReference type="SMART" id="SM00354">
    <property type="entry name" value="HTH_LACI"/>
    <property type="match status" value="1"/>
</dbReference>
<gene>
    <name evidence="5" type="ORF">CA982_20160</name>
</gene>
<dbReference type="STRING" id="417102.CA982_20160"/>
<dbReference type="CDD" id="cd01392">
    <property type="entry name" value="HTH_LacI"/>
    <property type="match status" value="1"/>
</dbReference>
<evidence type="ECO:0000256" key="2">
    <source>
        <dbReference type="ARBA" id="ARBA00023125"/>
    </source>
</evidence>
<proteinExistence type="predicted"/>
<dbReference type="Proteomes" id="UP000194632">
    <property type="component" value="Unassembled WGS sequence"/>
</dbReference>
<dbReference type="PANTHER" id="PTHR30146:SF109">
    <property type="entry name" value="HTH-TYPE TRANSCRIPTIONAL REGULATOR GALS"/>
    <property type="match status" value="1"/>
</dbReference>
<dbReference type="PANTHER" id="PTHR30146">
    <property type="entry name" value="LACI-RELATED TRANSCRIPTIONAL REPRESSOR"/>
    <property type="match status" value="1"/>
</dbReference>
<dbReference type="Pfam" id="PF13377">
    <property type="entry name" value="Peripla_BP_3"/>
    <property type="match status" value="1"/>
</dbReference>
<dbReference type="SUPFAM" id="SSF53822">
    <property type="entry name" value="Periplasmic binding protein-like I"/>
    <property type="match status" value="1"/>
</dbReference>
<sequence>MSTQRPDGPRSRPTIATVAEAAGVSIATVSRVMSGSSKVKQELADRVHEAADQLAYRPSRAARGLALGSLRNIGVILPDLTNAYFFDVVNEMHRGAAENGYRMLVADSNGDPDEELNTALDLLGQVDGLVLLSSRIPTAGLKQLARRDAPAVLVNRIELGVDLPMVAADNFTPMMQLCSHLAQLGHTRAVYLGGSQFAWQNRERWRAVQSSAGFGLQVTHVSADGTVEGAHAAVPEALEHDPTALICFNDLSAIGAISALRDAGLSVPEDISVTGFDDIVLARHIAPALTTVTSPKVQLGRRAWDLMRVMLDTDERPESPDPLSAEVVLRASTGPAPLPRG</sequence>
<reference evidence="5 6" key="1">
    <citation type="submission" date="2017-05" db="EMBL/GenBank/DDBJ databases">
        <title>Biotechnological potential of actinobacteria isolated from South African environments.</title>
        <authorList>
            <person name="Le Roes-Hill M."/>
            <person name="Prins A."/>
            <person name="Durrell K.A."/>
        </authorList>
    </citation>
    <scope>NUCLEOTIDE SEQUENCE [LARGE SCALE GENOMIC DNA]</scope>
    <source>
        <strain evidence="5">BS2</strain>
    </source>
</reference>
<protein>
    <submittedName>
        <fullName evidence="5">LacI family transcriptional regulator</fullName>
    </submittedName>
</protein>
<evidence type="ECO:0000259" key="4">
    <source>
        <dbReference type="PROSITE" id="PS50932"/>
    </source>
</evidence>
<evidence type="ECO:0000313" key="5">
    <source>
        <dbReference type="EMBL" id="OUC76836.1"/>
    </source>
</evidence>
<dbReference type="SUPFAM" id="SSF47413">
    <property type="entry name" value="lambda repressor-like DNA-binding domains"/>
    <property type="match status" value="1"/>
</dbReference>
<feature type="domain" description="HTH lacI-type" evidence="4">
    <location>
        <begin position="13"/>
        <end position="67"/>
    </location>
</feature>
<dbReference type="GO" id="GO:0003700">
    <property type="term" value="F:DNA-binding transcription factor activity"/>
    <property type="evidence" value="ECO:0007669"/>
    <property type="project" value="TreeGrafter"/>
</dbReference>
<organism evidence="5 6">
    <name type="scientific">Gordonia lacunae</name>
    <dbReference type="NCBI Taxonomy" id="417102"/>
    <lineage>
        <taxon>Bacteria</taxon>
        <taxon>Bacillati</taxon>
        <taxon>Actinomycetota</taxon>
        <taxon>Actinomycetes</taxon>
        <taxon>Mycobacteriales</taxon>
        <taxon>Gordoniaceae</taxon>
        <taxon>Gordonia</taxon>
    </lineage>
</organism>
<evidence type="ECO:0000313" key="6">
    <source>
        <dbReference type="Proteomes" id="UP000194632"/>
    </source>
</evidence>
<evidence type="ECO:0000256" key="1">
    <source>
        <dbReference type="ARBA" id="ARBA00023015"/>
    </source>
</evidence>
<keyword evidence="1" id="KW-0805">Transcription regulation</keyword>
<dbReference type="InterPro" id="IPR000843">
    <property type="entry name" value="HTH_LacI"/>
</dbReference>
<keyword evidence="6" id="KW-1185">Reference proteome</keyword>
<dbReference type="Gene3D" id="1.10.260.40">
    <property type="entry name" value="lambda repressor-like DNA-binding domains"/>
    <property type="match status" value="1"/>
</dbReference>
<dbReference type="AlphaFoldDB" id="A0A243Q5Z5"/>
<dbReference type="InterPro" id="IPR046335">
    <property type="entry name" value="LacI/GalR-like_sensor"/>
</dbReference>
<dbReference type="Gene3D" id="3.40.50.2300">
    <property type="match status" value="2"/>
</dbReference>
<comment type="caution">
    <text evidence="5">The sequence shown here is derived from an EMBL/GenBank/DDBJ whole genome shotgun (WGS) entry which is preliminary data.</text>
</comment>
<dbReference type="GO" id="GO:0000976">
    <property type="term" value="F:transcription cis-regulatory region binding"/>
    <property type="evidence" value="ECO:0007669"/>
    <property type="project" value="TreeGrafter"/>
</dbReference>
<dbReference type="PROSITE" id="PS50932">
    <property type="entry name" value="HTH_LACI_2"/>
    <property type="match status" value="1"/>
</dbReference>
<evidence type="ECO:0000256" key="3">
    <source>
        <dbReference type="ARBA" id="ARBA00023163"/>
    </source>
</evidence>
<accession>A0A243Q5Z5</accession>